<feature type="domain" description="HTH merR-type" evidence="6">
    <location>
        <begin position="3"/>
        <end position="73"/>
    </location>
</feature>
<dbReference type="OrthoDB" id="9773308at2"/>
<evidence type="ECO:0000256" key="5">
    <source>
        <dbReference type="SAM" id="Coils"/>
    </source>
</evidence>
<dbReference type="InterPro" id="IPR047057">
    <property type="entry name" value="MerR_fam"/>
</dbReference>
<evidence type="ECO:0000256" key="4">
    <source>
        <dbReference type="ARBA" id="ARBA00023163"/>
    </source>
</evidence>
<dbReference type="Gene3D" id="1.10.1660.10">
    <property type="match status" value="1"/>
</dbReference>
<dbReference type="EMBL" id="FQZL01000005">
    <property type="protein sequence ID" value="SHI48508.1"/>
    <property type="molecule type" value="Genomic_DNA"/>
</dbReference>
<dbReference type="InterPro" id="IPR000551">
    <property type="entry name" value="MerR-type_HTH_dom"/>
</dbReference>
<keyword evidence="4" id="KW-0804">Transcription</keyword>
<sequence>MKLFSIGETSKLNNIPIKTLRYYDDIGLLKPVHINESTGYRYYSYDQFATIDKIKRFKKLNIPLKELGKALDSGNDPVYIRNFFNKEKERIEQEMHKLEILNVSLNKLEDYYEYCKIVHMNKSIYTRRIEKRCYVAYDCKKDETVYEMDLGLRKITRKHFTDAISFLNPYGYILDGNALKNNQILFEKSTVGVEFEESHPEKYIVEIPKGNYLCYCTKLLSEKCDVGELSDYLKKNDIKAEIVIAEEFKFLSNSPYSEANYEIQILID</sequence>
<gene>
    <name evidence="7" type="ORF">SAMN02745751_00367</name>
</gene>
<keyword evidence="3 7" id="KW-0238">DNA-binding</keyword>
<protein>
    <submittedName>
        <fullName evidence="7">DNA-binding transcriptional regulator, MerR family</fullName>
    </submittedName>
</protein>
<dbReference type="Gene3D" id="3.20.80.10">
    <property type="entry name" value="Regulatory factor, effector binding domain"/>
    <property type="match status" value="1"/>
</dbReference>
<dbReference type="STRING" id="1121476.SAMN02745751_00367"/>
<dbReference type="RefSeq" id="WP_073046274.1">
    <property type="nucleotide sequence ID" value="NZ_FQZL01000005.1"/>
</dbReference>
<feature type="coiled-coil region" evidence="5">
    <location>
        <begin position="81"/>
        <end position="108"/>
    </location>
</feature>
<keyword evidence="5" id="KW-0175">Coiled coil</keyword>
<evidence type="ECO:0000256" key="3">
    <source>
        <dbReference type="ARBA" id="ARBA00023125"/>
    </source>
</evidence>
<dbReference type="SUPFAM" id="SSF46955">
    <property type="entry name" value="Putative DNA-binding domain"/>
    <property type="match status" value="1"/>
</dbReference>
<dbReference type="PROSITE" id="PS50937">
    <property type="entry name" value="HTH_MERR_2"/>
    <property type="match status" value="1"/>
</dbReference>
<evidence type="ECO:0000256" key="1">
    <source>
        <dbReference type="ARBA" id="ARBA00022491"/>
    </source>
</evidence>
<reference evidence="7 8" key="1">
    <citation type="submission" date="2016-11" db="EMBL/GenBank/DDBJ databases">
        <authorList>
            <person name="Jaros S."/>
            <person name="Januszkiewicz K."/>
            <person name="Wedrychowicz H."/>
        </authorList>
    </citation>
    <scope>NUCLEOTIDE SEQUENCE [LARGE SCALE GENOMIC DNA]</scope>
    <source>
        <strain evidence="7 8">DSM 17477</strain>
    </source>
</reference>
<proteinExistence type="predicted"/>
<evidence type="ECO:0000256" key="2">
    <source>
        <dbReference type="ARBA" id="ARBA00023015"/>
    </source>
</evidence>
<keyword evidence="1" id="KW-0678">Repressor</keyword>
<dbReference type="InterPro" id="IPR009061">
    <property type="entry name" value="DNA-bd_dom_put_sf"/>
</dbReference>
<evidence type="ECO:0000313" key="8">
    <source>
        <dbReference type="Proteomes" id="UP000184052"/>
    </source>
</evidence>
<dbReference type="AlphaFoldDB" id="A0A1M6BIT9"/>
<evidence type="ECO:0000259" key="6">
    <source>
        <dbReference type="PROSITE" id="PS50937"/>
    </source>
</evidence>
<name>A0A1M6BIT9_9FIRM</name>
<dbReference type="PANTHER" id="PTHR30204">
    <property type="entry name" value="REDOX-CYCLING DRUG-SENSING TRANSCRIPTIONAL ACTIVATOR SOXR"/>
    <property type="match status" value="1"/>
</dbReference>
<dbReference type="GO" id="GO:0003677">
    <property type="term" value="F:DNA binding"/>
    <property type="evidence" value="ECO:0007669"/>
    <property type="project" value="UniProtKB-KW"/>
</dbReference>
<dbReference type="GO" id="GO:0003700">
    <property type="term" value="F:DNA-binding transcription factor activity"/>
    <property type="evidence" value="ECO:0007669"/>
    <property type="project" value="InterPro"/>
</dbReference>
<dbReference type="PANTHER" id="PTHR30204:SF69">
    <property type="entry name" value="MERR-FAMILY TRANSCRIPTIONAL REGULATOR"/>
    <property type="match status" value="1"/>
</dbReference>
<dbReference type="Proteomes" id="UP000184052">
    <property type="component" value="Unassembled WGS sequence"/>
</dbReference>
<accession>A0A1M6BIT9</accession>
<dbReference type="Pfam" id="PF13411">
    <property type="entry name" value="MerR_1"/>
    <property type="match status" value="1"/>
</dbReference>
<dbReference type="InterPro" id="IPR011256">
    <property type="entry name" value="Reg_factor_effector_dom_sf"/>
</dbReference>
<keyword evidence="8" id="KW-1185">Reference proteome</keyword>
<dbReference type="SMART" id="SM00422">
    <property type="entry name" value="HTH_MERR"/>
    <property type="match status" value="1"/>
</dbReference>
<keyword evidence="2" id="KW-0805">Transcription regulation</keyword>
<dbReference type="CDD" id="cd01107">
    <property type="entry name" value="HTH_BmrR"/>
    <property type="match status" value="1"/>
</dbReference>
<evidence type="ECO:0000313" key="7">
    <source>
        <dbReference type="EMBL" id="SHI48508.1"/>
    </source>
</evidence>
<organism evidence="7 8">
    <name type="scientific">Dethiosulfatibacter aminovorans DSM 17477</name>
    <dbReference type="NCBI Taxonomy" id="1121476"/>
    <lineage>
        <taxon>Bacteria</taxon>
        <taxon>Bacillati</taxon>
        <taxon>Bacillota</taxon>
        <taxon>Tissierellia</taxon>
        <taxon>Dethiosulfatibacter</taxon>
    </lineage>
</organism>